<keyword evidence="4" id="KW-0002">3D-structure</keyword>
<keyword evidence="3" id="KW-1185">Reference proteome</keyword>
<feature type="compositionally biased region" description="Basic and acidic residues" evidence="1">
    <location>
        <begin position="44"/>
        <end position="68"/>
    </location>
</feature>
<dbReference type="CDD" id="cd23689">
    <property type="entry name" value="mS81"/>
    <property type="match status" value="1"/>
</dbReference>
<dbReference type="RefSeq" id="XP_001026315.3">
    <property type="nucleotide sequence ID" value="XM_001026315.3"/>
</dbReference>
<evidence type="ECO:0000313" key="2">
    <source>
        <dbReference type="EMBL" id="EAS06070.3"/>
    </source>
</evidence>
<accession>Q24E31</accession>
<organism evidence="2 3">
    <name type="scientific">Tetrahymena thermophila (strain SB210)</name>
    <dbReference type="NCBI Taxonomy" id="312017"/>
    <lineage>
        <taxon>Eukaryota</taxon>
        <taxon>Sar</taxon>
        <taxon>Alveolata</taxon>
        <taxon>Ciliophora</taxon>
        <taxon>Intramacronucleata</taxon>
        <taxon>Oligohymenophorea</taxon>
        <taxon>Hymenostomatida</taxon>
        <taxon>Tetrahymenina</taxon>
        <taxon>Tetrahymenidae</taxon>
        <taxon>Tetrahymena</taxon>
    </lineage>
</organism>
<dbReference type="PDB" id="6Z1P">
    <property type="method" value="EM"/>
    <property type="resolution" value="3.70 A"/>
    <property type="chains" value="BM=1-355"/>
</dbReference>
<proteinExistence type="evidence at protein level"/>
<feature type="compositionally biased region" description="Polar residues" evidence="1">
    <location>
        <begin position="25"/>
        <end position="42"/>
    </location>
</feature>
<dbReference type="OrthoDB" id="10442160at2759"/>
<sequence length="355" mass="42257">MIAKLFIRSSQRLIALNARFFSTNPANQFNNQETSSTYQNQRNNRREPSEFRRNNQERYQKREGEEQYRPRKESITWDEYFNLYATNKIHNISEAKFPYNFRGMQDFVPIKKEFDNMIFAKGENYADFCKQFDRRMVWFMKSLATNKDDDLPYSELNFLLQAKKGAELLRRNGYQINLIEDNEGFQKFGGKKGGQPFEITHIMGLNSNRTRNAGTDAYSIIRDLEEKGLIMFIGNQLKMDENGNYDFKLTRDDDKQMILRVHYKFATPYILQVTDSSGKVVSPPPESYIHTAVFENQLRLPPKFSRLDLHFLDWIKLYRIQNEWKLVDFDRFLSGNKLIYSEKEQRQLFKGEKDN</sequence>
<dbReference type="EMDB" id="EMD-11032"/>
<reference evidence="3" key="1">
    <citation type="journal article" date="2006" name="PLoS Biol.">
        <title>Macronuclear genome sequence of the ciliate Tetrahymena thermophila, a model eukaryote.</title>
        <authorList>
            <person name="Eisen J.A."/>
            <person name="Coyne R.S."/>
            <person name="Wu M."/>
            <person name="Wu D."/>
            <person name="Thiagarajan M."/>
            <person name="Wortman J.R."/>
            <person name="Badger J.H."/>
            <person name="Ren Q."/>
            <person name="Amedeo P."/>
            <person name="Jones K.M."/>
            <person name="Tallon L.J."/>
            <person name="Delcher A.L."/>
            <person name="Salzberg S.L."/>
            <person name="Silva J.C."/>
            <person name="Haas B.J."/>
            <person name="Majoros W.H."/>
            <person name="Farzad M."/>
            <person name="Carlton J.M."/>
            <person name="Smith R.K. Jr."/>
            <person name="Garg J."/>
            <person name="Pearlman R.E."/>
            <person name="Karrer K.M."/>
            <person name="Sun L."/>
            <person name="Manning G."/>
            <person name="Elde N.C."/>
            <person name="Turkewitz A.P."/>
            <person name="Asai D.J."/>
            <person name="Wilkes D.E."/>
            <person name="Wang Y."/>
            <person name="Cai H."/>
            <person name="Collins K."/>
            <person name="Stewart B.A."/>
            <person name="Lee S.R."/>
            <person name="Wilamowska K."/>
            <person name="Weinberg Z."/>
            <person name="Ruzzo W.L."/>
            <person name="Wloga D."/>
            <person name="Gaertig J."/>
            <person name="Frankel J."/>
            <person name="Tsao C.-C."/>
            <person name="Gorovsky M.A."/>
            <person name="Keeling P.J."/>
            <person name="Waller R.F."/>
            <person name="Patron N.J."/>
            <person name="Cherry J.M."/>
            <person name="Stover N.A."/>
            <person name="Krieger C.J."/>
            <person name="del Toro C."/>
            <person name="Ryder H.F."/>
            <person name="Williamson S.C."/>
            <person name="Barbeau R.A."/>
            <person name="Hamilton E.P."/>
            <person name="Orias E."/>
        </authorList>
    </citation>
    <scope>NUCLEOTIDE SEQUENCE [LARGE SCALE GENOMIC DNA]</scope>
    <source>
        <strain evidence="3">SB210</strain>
    </source>
</reference>
<gene>
    <name evidence="2" type="ORF">TTHERM_00853090</name>
</gene>
<dbReference type="AlphaFoldDB" id="Q24E31"/>
<dbReference type="InParanoid" id="Q24E31"/>
<dbReference type="GeneID" id="7824457"/>
<dbReference type="STRING" id="312017.Q24E31"/>
<reference evidence="4" key="2">
    <citation type="journal article" date="2020" name="Elife">
        <title>Ciliate mitoribosome illuminates evolutionary steps of mitochondrial translation.</title>
        <authorList>
            <person name="Tobiasson V."/>
            <person name="Amunts A."/>
        </authorList>
    </citation>
    <scope>STRUCTURE BY ELECTRON MICROSCOPY (3.70 ANGSTROMS)</scope>
</reference>
<dbReference type="EMBL" id="GG662311">
    <property type="protein sequence ID" value="EAS06070.3"/>
    <property type="molecule type" value="Genomic_DNA"/>
</dbReference>
<dbReference type="Proteomes" id="UP000009168">
    <property type="component" value="Unassembled WGS sequence"/>
</dbReference>
<evidence type="ECO:0000313" key="3">
    <source>
        <dbReference type="Proteomes" id="UP000009168"/>
    </source>
</evidence>
<evidence type="ECO:0007829" key="4">
    <source>
        <dbReference type="PDB" id="6Z1P"/>
    </source>
</evidence>
<evidence type="ECO:0000256" key="1">
    <source>
        <dbReference type="SAM" id="MobiDB-lite"/>
    </source>
</evidence>
<protein>
    <submittedName>
        <fullName evidence="2">Uncharacterized protein</fullName>
    </submittedName>
</protein>
<dbReference type="eggNOG" id="ENOG502R2JN">
    <property type="taxonomic scope" value="Eukaryota"/>
</dbReference>
<name>Q24E31_TETTS</name>
<feature type="region of interest" description="Disordered" evidence="1">
    <location>
        <begin position="25"/>
        <end position="68"/>
    </location>
</feature>
<dbReference type="HOGENOM" id="CLU_431200_0_0_1"/>
<dbReference type="KEGG" id="tet:TTHERM_00853090"/>